<reference evidence="8 11" key="1">
    <citation type="submission" date="2016-06" db="EMBL/GenBank/DDBJ databases">
        <title>Draft genome of Moraxella osloensis CCUG 67237.</title>
        <authorList>
            <person name="Salva-Serra F."/>
            <person name="Engstrom-Jakobsson H."/>
            <person name="Thorell K."/>
            <person name="Gonzales-Siles L."/>
            <person name="Karlsson R."/>
            <person name="Boulund F."/>
            <person name="Engstrand L."/>
            <person name="Kristiansson E."/>
            <person name="Moore E."/>
        </authorList>
    </citation>
    <scope>NUCLEOTIDE SEQUENCE [LARGE SCALE GENOMIC DNA]</scope>
    <source>
        <strain evidence="8 11">CCUG 67237</strain>
    </source>
</reference>
<dbReference type="SUPFAM" id="SSF141488">
    <property type="entry name" value="YdhA-like"/>
    <property type="match status" value="1"/>
</dbReference>
<evidence type="ECO:0000313" key="10">
    <source>
        <dbReference type="EMBL" id="QHG09757.1"/>
    </source>
</evidence>
<evidence type="ECO:0000256" key="5">
    <source>
        <dbReference type="SAM" id="SignalP"/>
    </source>
</evidence>
<dbReference type="InterPro" id="IPR036328">
    <property type="entry name" value="MliC_sf"/>
</dbReference>
<keyword evidence="2" id="KW-0472">Membrane</keyword>
<reference evidence="12" key="4">
    <citation type="journal article" date="2018" name="Genome Announc.">
        <title>Complete Genome Sequences of Three Moraxella osloensis Strains Isolated from Human Skin.</title>
        <authorList>
            <person name="Lim J.Y."/>
            <person name="Hwang I."/>
            <person name="Ganzorig M."/>
            <person name="Huang S.L."/>
            <person name="Cho G.S."/>
            <person name="Franz C.M.A.P."/>
            <person name="Lee K."/>
        </authorList>
    </citation>
    <scope>NUCLEOTIDE SEQUENCE [LARGE SCALE GENOMIC DNA]</scope>
    <source>
        <strain evidence="12">YHS</strain>
    </source>
</reference>
<evidence type="ECO:0000313" key="9">
    <source>
        <dbReference type="EMBL" id="PKZ69838.1"/>
    </source>
</evidence>
<dbReference type="Gene3D" id="2.40.128.200">
    <property type="match status" value="1"/>
</dbReference>
<evidence type="ECO:0000313" key="14">
    <source>
        <dbReference type="Proteomes" id="UP000464046"/>
    </source>
</evidence>
<evidence type="ECO:0000313" key="11">
    <source>
        <dbReference type="Proteomes" id="UP000092509"/>
    </source>
</evidence>
<dbReference type="RefSeq" id="WP_065264257.1">
    <property type="nucleotide sequence ID" value="NZ_JAHXPO010000002.1"/>
</dbReference>
<evidence type="ECO:0000256" key="1">
    <source>
        <dbReference type="ARBA" id="ARBA00022729"/>
    </source>
</evidence>
<evidence type="ECO:0000313" key="8">
    <source>
        <dbReference type="EMBL" id="OBX60629.1"/>
    </source>
</evidence>
<dbReference type="Proteomes" id="UP000234914">
    <property type="component" value="Unassembled WGS sequence"/>
</dbReference>
<protein>
    <recommendedName>
        <fullName evidence="6">C-type lysozyme inhibitor domain-containing protein</fullName>
    </recommendedName>
</protein>
<accession>A0A1B8PXB6</accession>
<feature type="chain" id="PRO_5015061008" description="C-type lysozyme inhibitor domain-containing protein" evidence="5">
    <location>
        <begin position="24"/>
        <end position="128"/>
    </location>
</feature>
<evidence type="ECO:0000313" key="12">
    <source>
        <dbReference type="Proteomes" id="UP000229521"/>
    </source>
</evidence>
<keyword evidence="4" id="KW-0449">Lipoprotein</keyword>
<dbReference type="EMBL" id="CP047226">
    <property type="protein sequence ID" value="QHG09757.1"/>
    <property type="molecule type" value="Genomic_DNA"/>
</dbReference>
<evidence type="ECO:0000256" key="2">
    <source>
        <dbReference type="ARBA" id="ARBA00023136"/>
    </source>
</evidence>
<dbReference type="PROSITE" id="PS51257">
    <property type="entry name" value="PROKAR_LIPOPROTEIN"/>
    <property type="match status" value="1"/>
</dbReference>
<gene>
    <name evidence="8" type="ORF">A9299_06630</name>
    <name evidence="9" type="ORF">CYJ96_00325</name>
    <name evidence="10" type="ORF">GSF12_07555</name>
    <name evidence="7" type="ORF">YHS_07380</name>
</gene>
<dbReference type="EMBL" id="PKJS01000001">
    <property type="protein sequence ID" value="PKZ69838.1"/>
    <property type="molecule type" value="Genomic_DNA"/>
</dbReference>
<keyword evidence="1 5" id="KW-0732">Signal</keyword>
<reference evidence="10" key="6">
    <citation type="journal article" date="2020" name="Microbiol. Resour. Announc.">
        <title>Complete Genome Sequence of Moraxella osloensis Strain YV1, Isolated from an Australian Wastewater Treatment Plant.</title>
        <authorList>
            <person name="Batinovic S."/>
            <person name="Rice D.T.F."/>
            <person name="Seviour R.J."/>
            <person name="Petrovski S."/>
        </authorList>
    </citation>
    <scope>NUCLEOTIDE SEQUENCE</scope>
    <source>
        <strain evidence="10">YV1</strain>
    </source>
</reference>
<evidence type="ECO:0000313" key="13">
    <source>
        <dbReference type="Proteomes" id="UP000234914"/>
    </source>
</evidence>
<proteinExistence type="predicted"/>
<dbReference type="EMBL" id="LZMT01000059">
    <property type="protein sequence ID" value="OBX60629.1"/>
    <property type="molecule type" value="Genomic_DNA"/>
</dbReference>
<name>A0A1B8PXB6_FAUOS</name>
<reference evidence="9 13" key="3">
    <citation type="submission" date="2017-12" db="EMBL/GenBank/DDBJ databases">
        <title>Phylogenetic diversity of female urinary microbiome.</title>
        <authorList>
            <person name="Thomas-White K."/>
            <person name="Wolfe A.J."/>
        </authorList>
    </citation>
    <scope>NUCLEOTIDE SEQUENCE [LARGE SCALE GENOMIC DNA]</scope>
    <source>
        <strain evidence="9 13">UMB0416</strain>
    </source>
</reference>
<dbReference type="InterPro" id="IPR018660">
    <property type="entry name" value="MliC"/>
</dbReference>
<feature type="domain" description="C-type lysozyme inhibitor" evidence="6">
    <location>
        <begin position="40"/>
        <end position="117"/>
    </location>
</feature>
<dbReference type="EMBL" id="CP024176">
    <property type="protein sequence ID" value="ATQ83659.1"/>
    <property type="molecule type" value="Genomic_DNA"/>
</dbReference>
<dbReference type="Pfam" id="PF09864">
    <property type="entry name" value="MliC"/>
    <property type="match status" value="1"/>
</dbReference>
<keyword evidence="3" id="KW-0564">Palmitate</keyword>
<evidence type="ECO:0000259" key="6">
    <source>
        <dbReference type="Pfam" id="PF09864"/>
    </source>
</evidence>
<evidence type="ECO:0000313" key="7">
    <source>
        <dbReference type="EMBL" id="ATQ83659.1"/>
    </source>
</evidence>
<dbReference type="AlphaFoldDB" id="A0A1B8PXB6"/>
<organism evidence="9 13">
    <name type="scientific">Faucicola osloensis</name>
    <name type="common">Moraxella osloensis</name>
    <dbReference type="NCBI Taxonomy" id="34062"/>
    <lineage>
        <taxon>Bacteria</taxon>
        <taxon>Pseudomonadati</taxon>
        <taxon>Pseudomonadota</taxon>
        <taxon>Gammaproteobacteria</taxon>
        <taxon>Moraxellales</taxon>
        <taxon>Moraxellaceae</taxon>
        <taxon>Faucicola</taxon>
    </lineage>
</organism>
<reference evidence="14" key="5">
    <citation type="submission" date="2019-12" db="EMBL/GenBank/DDBJ databases">
        <title>Whole genome sequence of Moraxella osloensis YV1.</title>
        <authorList>
            <person name="Batinovic S."/>
            <person name="Rice D.T.F."/>
            <person name="Petrovski S."/>
        </authorList>
    </citation>
    <scope>NUCLEOTIDE SEQUENCE [LARGE SCALE GENOMIC DNA]</scope>
    <source>
        <strain evidence="14">YV1</strain>
    </source>
</reference>
<sequence>MKKLLFVVPFLASLAACTSTPVAQPSPSQVLAIQANSQTFKCDNNTEVVAFYGQENGSNVANLKITSPMLGLNQAAMVLKQDVSGSGNRYTLSNATKTTMYDWGVKGAEGALTVTSQGRDYNFVCNAI</sequence>
<reference evidence="7" key="2">
    <citation type="submission" date="2017-11" db="EMBL/GenBank/DDBJ databases">
        <title>Complete Genome Sequence from Moraxella oslensis YHS isolated from human skin.</title>
        <authorList>
            <person name="Lee K."/>
            <person name="Lim J.Y."/>
            <person name="Hwang I."/>
        </authorList>
    </citation>
    <scope>NUCLEOTIDE SEQUENCE</scope>
    <source>
        <strain evidence="7">YHS</strain>
    </source>
</reference>
<evidence type="ECO:0000256" key="4">
    <source>
        <dbReference type="ARBA" id="ARBA00023288"/>
    </source>
</evidence>
<feature type="signal peptide" evidence="5">
    <location>
        <begin position="1"/>
        <end position="23"/>
    </location>
</feature>
<evidence type="ECO:0000256" key="3">
    <source>
        <dbReference type="ARBA" id="ARBA00023139"/>
    </source>
</evidence>